<organism evidence="2 3">
    <name type="scientific">Ficus carica</name>
    <name type="common">Common fig</name>
    <dbReference type="NCBI Taxonomy" id="3494"/>
    <lineage>
        <taxon>Eukaryota</taxon>
        <taxon>Viridiplantae</taxon>
        <taxon>Streptophyta</taxon>
        <taxon>Embryophyta</taxon>
        <taxon>Tracheophyta</taxon>
        <taxon>Spermatophyta</taxon>
        <taxon>Magnoliopsida</taxon>
        <taxon>eudicotyledons</taxon>
        <taxon>Gunneridae</taxon>
        <taxon>Pentapetalae</taxon>
        <taxon>rosids</taxon>
        <taxon>fabids</taxon>
        <taxon>Rosales</taxon>
        <taxon>Moraceae</taxon>
        <taxon>Ficeae</taxon>
        <taxon>Ficus</taxon>
    </lineage>
</organism>
<sequence>MEARGTCNRRQRSETRCDSGGSLTDWMIDVPFDGEDLLATPDSHRQSHPSESHGRLFASFVWRISIAIWTIHRCWWKKLQREIGGRSGQM</sequence>
<dbReference type="EMBL" id="BTGU01000045">
    <property type="protein sequence ID" value="GMN53213.1"/>
    <property type="molecule type" value="Genomic_DNA"/>
</dbReference>
<dbReference type="Proteomes" id="UP001187192">
    <property type="component" value="Unassembled WGS sequence"/>
</dbReference>
<feature type="region of interest" description="Disordered" evidence="1">
    <location>
        <begin position="1"/>
        <end position="24"/>
    </location>
</feature>
<accession>A0AA88DBM4</accession>
<evidence type="ECO:0000313" key="2">
    <source>
        <dbReference type="EMBL" id="GMN53213.1"/>
    </source>
</evidence>
<name>A0AA88DBM4_FICCA</name>
<evidence type="ECO:0000313" key="3">
    <source>
        <dbReference type="Proteomes" id="UP001187192"/>
    </source>
</evidence>
<gene>
    <name evidence="2" type="ORF">TIFTF001_022347</name>
</gene>
<proteinExistence type="predicted"/>
<comment type="caution">
    <text evidence="2">The sequence shown here is derived from an EMBL/GenBank/DDBJ whole genome shotgun (WGS) entry which is preliminary data.</text>
</comment>
<protein>
    <submittedName>
        <fullName evidence="2">Uncharacterized protein</fullName>
    </submittedName>
</protein>
<reference evidence="2" key="1">
    <citation type="submission" date="2023-07" db="EMBL/GenBank/DDBJ databases">
        <title>draft genome sequence of fig (Ficus carica).</title>
        <authorList>
            <person name="Takahashi T."/>
            <person name="Nishimura K."/>
        </authorList>
    </citation>
    <scope>NUCLEOTIDE SEQUENCE</scope>
</reference>
<evidence type="ECO:0000256" key="1">
    <source>
        <dbReference type="SAM" id="MobiDB-lite"/>
    </source>
</evidence>
<keyword evidence="3" id="KW-1185">Reference proteome</keyword>
<dbReference type="AlphaFoldDB" id="A0AA88DBM4"/>